<dbReference type="OrthoDB" id="6600108at2759"/>
<evidence type="ECO:0000313" key="3">
    <source>
        <dbReference type="Proteomes" id="UP000325440"/>
    </source>
</evidence>
<accession>A0A5E4MEY0</accession>
<reference evidence="2 3" key="1">
    <citation type="submission" date="2019-08" db="EMBL/GenBank/DDBJ databases">
        <authorList>
            <person name="Alioto T."/>
            <person name="Alioto T."/>
            <person name="Gomez Garrido J."/>
        </authorList>
    </citation>
    <scope>NUCLEOTIDE SEQUENCE [LARGE SCALE GENOMIC DNA]</scope>
</reference>
<feature type="compositionally biased region" description="Polar residues" evidence="1">
    <location>
        <begin position="59"/>
        <end position="72"/>
    </location>
</feature>
<dbReference type="Proteomes" id="UP000325440">
    <property type="component" value="Unassembled WGS sequence"/>
</dbReference>
<keyword evidence="3" id="KW-1185">Reference proteome</keyword>
<feature type="compositionally biased region" description="Basic residues" evidence="1">
    <location>
        <begin position="414"/>
        <end position="426"/>
    </location>
</feature>
<feature type="compositionally biased region" description="Low complexity" evidence="1">
    <location>
        <begin position="36"/>
        <end position="48"/>
    </location>
</feature>
<evidence type="ECO:0000313" key="2">
    <source>
        <dbReference type="EMBL" id="VVC30023.1"/>
    </source>
</evidence>
<feature type="compositionally biased region" description="Polar residues" evidence="1">
    <location>
        <begin position="461"/>
        <end position="470"/>
    </location>
</feature>
<feature type="compositionally biased region" description="Pro residues" evidence="1">
    <location>
        <begin position="484"/>
        <end position="507"/>
    </location>
</feature>
<dbReference type="AlphaFoldDB" id="A0A5E4MEY0"/>
<name>A0A5E4MEY0_9HEMI</name>
<evidence type="ECO:0000256" key="1">
    <source>
        <dbReference type="SAM" id="MobiDB-lite"/>
    </source>
</evidence>
<feature type="region of interest" description="Disordered" evidence="1">
    <location>
        <begin position="222"/>
        <end position="507"/>
    </location>
</feature>
<proteinExistence type="predicted"/>
<feature type="compositionally biased region" description="Low complexity" evidence="1">
    <location>
        <begin position="356"/>
        <end position="370"/>
    </location>
</feature>
<feature type="compositionally biased region" description="Basic and acidic residues" evidence="1">
    <location>
        <begin position="1"/>
        <end position="10"/>
    </location>
</feature>
<feature type="compositionally biased region" description="Basic and acidic residues" evidence="1">
    <location>
        <begin position="264"/>
        <end position="301"/>
    </location>
</feature>
<gene>
    <name evidence="2" type="ORF">CINCED_3A010267</name>
</gene>
<feature type="compositionally biased region" description="Low complexity" evidence="1">
    <location>
        <begin position="471"/>
        <end position="483"/>
    </location>
</feature>
<sequence>MPKRGKEPRSSSRHSVGRFSPTQSQRKSRNDYQVAGSSRTTSDSSSGRRSPHSKDNIKKSSGNTHENSSNQKHNIIVCHFRNVGDSPIILTDDDDDGYKNLDHSMNKFRGNGNKMNPGQDSGEGTRIVKHFVPSADRYMSQSAPEKPMFRGPETDVLRDLVKDKLKNIRVQMIRADVQQNDSFRQAYVVDDSVANRSKGEKNHQHVDDRQLSCYNSTRMHYDNGDKNYGMNHSLSPSRVMPRDRSISPQSNISRPPSPPLPYSPERDRFHSDNMLHRDRPKRSPERKVHERPSRDFTDQHKMNNFSSGPPEPRSPDMHRFRSGDHSRHRMKDDSIRFESRTRRSRSPPGYFRNNYSFKSPSPNNRSFSPSHGQLPVSPPSSRDLSPPLRDRPTYPNDRLRRRRSSPPRRDRSRDRRRHVSPRKRTSPGRSPIKRKDNTRKRPIKNQEGRKREAKDRKRRSQSNPKSTLQDQQQPQQPSFQQPQPIYPPPPGVVRLPPPPRPFPPMMIPLRPPPFPSMGAWRPRRPPIQAPPPSGWPYPRPRPFYFPY</sequence>
<organism evidence="2 3">
    <name type="scientific">Cinara cedri</name>
    <dbReference type="NCBI Taxonomy" id="506608"/>
    <lineage>
        <taxon>Eukaryota</taxon>
        <taxon>Metazoa</taxon>
        <taxon>Ecdysozoa</taxon>
        <taxon>Arthropoda</taxon>
        <taxon>Hexapoda</taxon>
        <taxon>Insecta</taxon>
        <taxon>Pterygota</taxon>
        <taxon>Neoptera</taxon>
        <taxon>Paraneoptera</taxon>
        <taxon>Hemiptera</taxon>
        <taxon>Sternorrhyncha</taxon>
        <taxon>Aphidomorpha</taxon>
        <taxon>Aphidoidea</taxon>
        <taxon>Aphididae</taxon>
        <taxon>Lachninae</taxon>
        <taxon>Cinara</taxon>
    </lineage>
</organism>
<feature type="region of interest" description="Disordered" evidence="1">
    <location>
        <begin position="1"/>
        <end position="72"/>
    </location>
</feature>
<feature type="compositionally biased region" description="Basic and acidic residues" evidence="1">
    <location>
        <begin position="444"/>
        <end position="455"/>
    </location>
</feature>
<protein>
    <submittedName>
        <fullName evidence="2">Uncharacterized protein</fullName>
    </submittedName>
</protein>
<feature type="compositionally biased region" description="Basic and acidic residues" evidence="1">
    <location>
        <begin position="313"/>
        <end position="341"/>
    </location>
</feature>
<dbReference type="EMBL" id="CABPRJ010000503">
    <property type="protein sequence ID" value="VVC30023.1"/>
    <property type="molecule type" value="Genomic_DNA"/>
</dbReference>